<keyword evidence="5 11" id="KW-1133">Transmembrane helix</keyword>
<keyword evidence="7" id="KW-0129">CBS domain</keyword>
<feature type="transmembrane region" description="Helical" evidence="11">
    <location>
        <begin position="404"/>
        <end position="424"/>
    </location>
</feature>
<dbReference type="PRINTS" id="PR00762">
    <property type="entry name" value="CLCHANNEL"/>
</dbReference>
<accession>A0A4W5L0W2</accession>
<keyword evidence="6" id="KW-0406">Ion transport</keyword>
<evidence type="ECO:0000256" key="7">
    <source>
        <dbReference type="ARBA" id="ARBA00023122"/>
    </source>
</evidence>
<reference evidence="13" key="1">
    <citation type="submission" date="2018-06" db="EMBL/GenBank/DDBJ databases">
        <title>Genome assembly of Danube salmon.</title>
        <authorList>
            <person name="Macqueen D.J."/>
            <person name="Gundappa M.K."/>
        </authorList>
    </citation>
    <scope>NUCLEOTIDE SEQUENCE [LARGE SCALE GENOMIC DNA]</scope>
</reference>
<protein>
    <submittedName>
        <fullName evidence="12">Chloride voltage-gated channel 2</fullName>
    </submittedName>
</protein>
<dbReference type="Gene3D" id="1.10.3080.10">
    <property type="entry name" value="Clc chloride channel"/>
    <property type="match status" value="2"/>
</dbReference>
<feature type="transmembrane region" description="Helical" evidence="11">
    <location>
        <begin position="149"/>
        <end position="173"/>
    </location>
</feature>
<evidence type="ECO:0000256" key="1">
    <source>
        <dbReference type="ARBA" id="ARBA00004141"/>
    </source>
</evidence>
<keyword evidence="2" id="KW-0813">Transport</keyword>
<evidence type="ECO:0000256" key="6">
    <source>
        <dbReference type="ARBA" id="ARBA00023065"/>
    </source>
</evidence>
<dbReference type="InterPro" id="IPR001807">
    <property type="entry name" value="ClC"/>
</dbReference>
<feature type="transmembrane region" description="Helical" evidence="11">
    <location>
        <begin position="6"/>
        <end position="28"/>
    </location>
</feature>
<dbReference type="FunFam" id="1.10.3080.10:FF:000042">
    <property type="entry name" value="Chloride channel protein"/>
    <property type="match status" value="1"/>
</dbReference>
<keyword evidence="4" id="KW-0677">Repeat</keyword>
<comment type="subcellular location">
    <subcellularLocation>
        <location evidence="1">Membrane</location>
        <topology evidence="1">Multi-pass membrane protein</topology>
    </subcellularLocation>
</comment>
<evidence type="ECO:0000313" key="12">
    <source>
        <dbReference type="Ensembl" id="ENSHHUP00000018091.1"/>
    </source>
</evidence>
<evidence type="ECO:0000256" key="5">
    <source>
        <dbReference type="ARBA" id="ARBA00022989"/>
    </source>
</evidence>
<dbReference type="FunFam" id="1.10.3080.10:FF:000033">
    <property type="entry name" value="Chloride channel, voltage-sensitive 1"/>
    <property type="match status" value="1"/>
</dbReference>
<evidence type="ECO:0000256" key="3">
    <source>
        <dbReference type="ARBA" id="ARBA00022692"/>
    </source>
</evidence>
<feature type="transmembrane region" description="Helical" evidence="11">
    <location>
        <begin position="185"/>
        <end position="205"/>
    </location>
</feature>
<dbReference type="SUPFAM" id="SSF81340">
    <property type="entry name" value="Clc chloride channel"/>
    <property type="match status" value="1"/>
</dbReference>
<keyword evidence="10" id="KW-0868">Chloride</keyword>
<reference evidence="12" key="3">
    <citation type="submission" date="2025-09" db="UniProtKB">
        <authorList>
            <consortium name="Ensembl"/>
        </authorList>
    </citation>
    <scope>IDENTIFICATION</scope>
</reference>
<dbReference type="InterPro" id="IPR014743">
    <property type="entry name" value="Cl-channel_core"/>
</dbReference>
<dbReference type="AlphaFoldDB" id="A0A4W5L0W2"/>
<organism evidence="12 13">
    <name type="scientific">Hucho hucho</name>
    <name type="common">huchen</name>
    <dbReference type="NCBI Taxonomy" id="62062"/>
    <lineage>
        <taxon>Eukaryota</taxon>
        <taxon>Metazoa</taxon>
        <taxon>Chordata</taxon>
        <taxon>Craniata</taxon>
        <taxon>Vertebrata</taxon>
        <taxon>Euteleostomi</taxon>
        <taxon>Actinopterygii</taxon>
        <taxon>Neopterygii</taxon>
        <taxon>Teleostei</taxon>
        <taxon>Protacanthopterygii</taxon>
        <taxon>Salmoniformes</taxon>
        <taxon>Salmonidae</taxon>
        <taxon>Salmoninae</taxon>
        <taxon>Hucho</taxon>
    </lineage>
</organism>
<keyword evidence="13" id="KW-1185">Reference proteome</keyword>
<dbReference type="PANTHER" id="PTHR45720:SF6">
    <property type="entry name" value="CHLORIDE CHANNEL PROTEIN 2"/>
    <property type="match status" value="1"/>
</dbReference>
<dbReference type="Gene3D" id="3.10.580.10">
    <property type="entry name" value="CBS-domain"/>
    <property type="match status" value="1"/>
</dbReference>
<dbReference type="Pfam" id="PF00654">
    <property type="entry name" value="Voltage_CLC"/>
    <property type="match status" value="1"/>
</dbReference>
<keyword evidence="3 11" id="KW-0812">Transmembrane</keyword>
<proteinExistence type="predicted"/>
<keyword evidence="8 11" id="KW-0472">Membrane</keyword>
<reference evidence="12" key="2">
    <citation type="submission" date="2025-08" db="UniProtKB">
        <authorList>
            <consortium name="Ensembl"/>
        </authorList>
    </citation>
    <scope>IDENTIFICATION</scope>
</reference>
<keyword evidence="9" id="KW-0869">Chloride channel</keyword>
<dbReference type="GeneTree" id="ENSGT00940000155439"/>
<dbReference type="CDD" id="cd03683">
    <property type="entry name" value="ClC_1_like"/>
    <property type="match status" value="1"/>
</dbReference>
<sequence length="633" mass="69775">NSIYFMFVLLSCIISYLCVCVCVCVSTAQKWMYVKLESNVFLQYLAWVTYPVVLITFSAGFTQILSPQAIGSGIPEIKTILRGVVLKEYLTFKTFVAKVIGLTCALGSGMPLGKESPFVHIAGLGAALLCKFMSLFGGIYENESRNIELLSVACAVGVSCVFAAPIGGLLFSIEAMSTFFTVRNYWRGFFAATVTAFMYRILAVWNRDEVTITALMPTNFRQDFPFDLQELPAFAVLGRLLYPALVTLLVSTLTFPPGFGQFMAAKLTQMESLETLLDNETWSKQGIPEEFDNNSLSQAWKHPQVNVFVTLTLFVVMKFWMSALAMTMPVPCGAFMPVFVIGAAFGRLVGEGMAACFPDGVHSDGTIYPIEPGVYAAVGAAALSGAVTHTVSTAVVVFELTGQISHILPVMIAVILANAVAQSLQPSLYDSLIMIKKLPYLPELGWGHHEKYNICVEDIMIRDVMYITLNCCYRDLHDVLLAGHLKTLSMILLGSIERVQLQALLSLQLGRSRRLKYLRDRATAEKSVVSHPSSKDGSTMGNQEVHFQIAEWEENQLDEQVNFDNCMIDPAPIQLVERTSLHKTHTIFSLLGLDHAYVTSIGRLIGVVSLKEVSDTDHLGLTTSTWHCPIIIP</sequence>
<evidence type="ECO:0000256" key="10">
    <source>
        <dbReference type="ARBA" id="ARBA00023214"/>
    </source>
</evidence>
<feature type="transmembrane region" description="Helical" evidence="11">
    <location>
        <begin position="334"/>
        <end position="354"/>
    </location>
</feature>
<evidence type="ECO:0000256" key="2">
    <source>
        <dbReference type="ARBA" id="ARBA00022448"/>
    </source>
</evidence>
<dbReference type="GO" id="GO:0034707">
    <property type="term" value="C:chloride channel complex"/>
    <property type="evidence" value="ECO:0007669"/>
    <property type="project" value="UniProtKB-KW"/>
</dbReference>
<evidence type="ECO:0000256" key="4">
    <source>
        <dbReference type="ARBA" id="ARBA00022737"/>
    </source>
</evidence>
<feature type="transmembrane region" description="Helical" evidence="11">
    <location>
        <begin position="40"/>
        <end position="61"/>
    </location>
</feature>
<dbReference type="Proteomes" id="UP000314982">
    <property type="component" value="Unassembled WGS sequence"/>
</dbReference>
<dbReference type="SUPFAM" id="SSF54631">
    <property type="entry name" value="CBS-domain pair"/>
    <property type="match status" value="1"/>
</dbReference>
<dbReference type="GO" id="GO:0005247">
    <property type="term" value="F:voltage-gated chloride channel activity"/>
    <property type="evidence" value="ECO:0007669"/>
    <property type="project" value="TreeGrafter"/>
</dbReference>
<keyword evidence="9" id="KW-0407">Ion channel</keyword>
<feature type="transmembrane region" description="Helical" evidence="11">
    <location>
        <begin position="118"/>
        <end position="137"/>
    </location>
</feature>
<dbReference type="InterPro" id="IPR050970">
    <property type="entry name" value="Cl_channel_volt-gated"/>
</dbReference>
<evidence type="ECO:0000256" key="8">
    <source>
        <dbReference type="ARBA" id="ARBA00023136"/>
    </source>
</evidence>
<dbReference type="InterPro" id="IPR046342">
    <property type="entry name" value="CBS_dom_sf"/>
</dbReference>
<dbReference type="Ensembl" id="ENSHHUT00000018746.1">
    <property type="protein sequence ID" value="ENSHHUP00000018091.1"/>
    <property type="gene ID" value="ENSHHUG00000010167.1"/>
</dbReference>
<dbReference type="GO" id="GO:0005886">
    <property type="term" value="C:plasma membrane"/>
    <property type="evidence" value="ECO:0007669"/>
    <property type="project" value="TreeGrafter"/>
</dbReference>
<evidence type="ECO:0000256" key="11">
    <source>
        <dbReference type="SAM" id="Phobius"/>
    </source>
</evidence>
<evidence type="ECO:0000313" key="13">
    <source>
        <dbReference type="Proteomes" id="UP000314982"/>
    </source>
</evidence>
<evidence type="ECO:0000256" key="9">
    <source>
        <dbReference type="ARBA" id="ARBA00023173"/>
    </source>
</evidence>
<feature type="transmembrane region" description="Helical" evidence="11">
    <location>
        <begin position="374"/>
        <end position="398"/>
    </location>
</feature>
<name>A0A4W5L0W2_9TELE</name>
<dbReference type="PANTHER" id="PTHR45720">
    <property type="entry name" value="CHLORIDE CHANNEL PROTEIN 2"/>
    <property type="match status" value="1"/>
</dbReference>